<evidence type="ECO:0000313" key="11">
    <source>
        <dbReference type="WBParaSite" id="PSAMB.scaffold731size42462.g8331.t1"/>
    </source>
</evidence>
<dbReference type="SUPFAM" id="SSF51069">
    <property type="entry name" value="Carbonic anhydrase"/>
    <property type="match status" value="1"/>
</dbReference>
<dbReference type="InterPro" id="IPR018338">
    <property type="entry name" value="Carbonic_anhydrase_a-class_CS"/>
</dbReference>
<dbReference type="EC" id="4.2.1.1" evidence="3 8"/>
<dbReference type="PANTHER" id="PTHR18952:SF141">
    <property type="entry name" value="CARBONIC ANHYDRASE"/>
    <property type="match status" value="1"/>
</dbReference>
<evidence type="ECO:0000313" key="10">
    <source>
        <dbReference type="Proteomes" id="UP000887566"/>
    </source>
</evidence>
<comment type="similarity">
    <text evidence="2 8">Belongs to the alpha-carbonic anhydrase family.</text>
</comment>
<accession>A0A914XBV1</accession>
<comment type="function">
    <text evidence="8">Reversible hydration of carbon dioxide.</text>
</comment>
<evidence type="ECO:0000256" key="7">
    <source>
        <dbReference type="ARBA" id="ARBA00048348"/>
    </source>
</evidence>
<reference evidence="11" key="1">
    <citation type="submission" date="2022-11" db="UniProtKB">
        <authorList>
            <consortium name="WormBaseParasite"/>
        </authorList>
    </citation>
    <scope>IDENTIFICATION</scope>
</reference>
<dbReference type="Proteomes" id="UP000887566">
    <property type="component" value="Unplaced"/>
</dbReference>
<dbReference type="PANTHER" id="PTHR18952">
    <property type="entry name" value="CARBONIC ANHYDRASE"/>
    <property type="match status" value="1"/>
</dbReference>
<keyword evidence="6 8" id="KW-0456">Lyase</keyword>
<dbReference type="InterPro" id="IPR001148">
    <property type="entry name" value="CA_dom"/>
</dbReference>
<keyword evidence="10" id="KW-1185">Reference proteome</keyword>
<comment type="catalytic activity">
    <reaction evidence="7 8">
        <text>hydrogencarbonate + H(+) = CO2 + H2O</text>
        <dbReference type="Rhea" id="RHEA:10748"/>
        <dbReference type="ChEBI" id="CHEBI:15377"/>
        <dbReference type="ChEBI" id="CHEBI:15378"/>
        <dbReference type="ChEBI" id="CHEBI:16526"/>
        <dbReference type="ChEBI" id="CHEBI:17544"/>
        <dbReference type="EC" id="4.2.1.1"/>
    </reaction>
</comment>
<feature type="signal peptide" evidence="8">
    <location>
        <begin position="1"/>
        <end position="25"/>
    </location>
</feature>
<dbReference type="Pfam" id="PF00194">
    <property type="entry name" value="Carb_anhydrase"/>
    <property type="match status" value="1"/>
</dbReference>
<evidence type="ECO:0000256" key="8">
    <source>
        <dbReference type="RuleBase" id="RU367011"/>
    </source>
</evidence>
<keyword evidence="5 8" id="KW-0862">Zinc</keyword>
<organism evidence="10 11">
    <name type="scientific">Plectus sambesii</name>
    <dbReference type="NCBI Taxonomy" id="2011161"/>
    <lineage>
        <taxon>Eukaryota</taxon>
        <taxon>Metazoa</taxon>
        <taxon>Ecdysozoa</taxon>
        <taxon>Nematoda</taxon>
        <taxon>Chromadorea</taxon>
        <taxon>Plectida</taxon>
        <taxon>Plectina</taxon>
        <taxon>Plectoidea</taxon>
        <taxon>Plectidae</taxon>
        <taxon>Plectus</taxon>
    </lineage>
</organism>
<evidence type="ECO:0000256" key="3">
    <source>
        <dbReference type="ARBA" id="ARBA00012925"/>
    </source>
</evidence>
<dbReference type="GO" id="GO:0005737">
    <property type="term" value="C:cytoplasm"/>
    <property type="evidence" value="ECO:0007669"/>
    <property type="project" value="TreeGrafter"/>
</dbReference>
<dbReference type="SMART" id="SM01057">
    <property type="entry name" value="Carb_anhydrase"/>
    <property type="match status" value="1"/>
</dbReference>
<protein>
    <recommendedName>
        <fullName evidence="3 8">Carbonic anhydrase</fullName>
        <ecNumber evidence="3 8">4.2.1.1</ecNumber>
    </recommendedName>
</protein>
<keyword evidence="4 8" id="KW-0479">Metal-binding</keyword>
<dbReference type="CDD" id="cd00326">
    <property type="entry name" value="alpha_CA"/>
    <property type="match status" value="1"/>
</dbReference>
<dbReference type="PROSITE" id="PS51144">
    <property type="entry name" value="ALPHA_CA_2"/>
    <property type="match status" value="1"/>
</dbReference>
<dbReference type="PROSITE" id="PS00162">
    <property type="entry name" value="ALPHA_CA_1"/>
    <property type="match status" value="1"/>
</dbReference>
<evidence type="ECO:0000256" key="4">
    <source>
        <dbReference type="ARBA" id="ARBA00022723"/>
    </source>
</evidence>
<dbReference type="InterPro" id="IPR036398">
    <property type="entry name" value="CA_dom_sf"/>
</dbReference>
<evidence type="ECO:0000256" key="2">
    <source>
        <dbReference type="ARBA" id="ARBA00010718"/>
    </source>
</evidence>
<dbReference type="GO" id="GO:0004089">
    <property type="term" value="F:carbonate dehydratase activity"/>
    <property type="evidence" value="ECO:0007669"/>
    <property type="project" value="UniProtKB-UniRule"/>
</dbReference>
<name>A0A914XBV1_9BILA</name>
<dbReference type="AlphaFoldDB" id="A0A914XBV1"/>
<evidence type="ECO:0000256" key="1">
    <source>
        <dbReference type="ARBA" id="ARBA00001947"/>
    </source>
</evidence>
<sequence>MMAIAVKVTTGGLLLLTALTYFADASTVQGHDENWGYTGVNGPDSWPEICQSGHRQSPININLALIDAVNISRLNFGNYDRHGTITLTNNGHTAAGTGFENWSHRPYISGGGLNGRYDLVSFHFHWAANDHLGSEHTVGSLSYPMELHLVHIKEGLTQNESLAMSDGMAVIAVFFYKGLDGRPLGQVEQAFRKTLYYGSQEEVSDFQLMSLLPEDTGAFYRYEGSLTTPSCSESVIWTLMAEPVCISELQLQQLRKHISTMGNLLARSHRNPQPLHGRRILFRPHDFEQHCDPE</sequence>
<dbReference type="GO" id="GO:0008270">
    <property type="term" value="F:zinc ion binding"/>
    <property type="evidence" value="ECO:0007669"/>
    <property type="project" value="UniProtKB-UniRule"/>
</dbReference>
<dbReference type="WBParaSite" id="PSAMB.scaffold731size42462.g8331.t1">
    <property type="protein sequence ID" value="PSAMB.scaffold731size42462.g8331.t1"/>
    <property type="gene ID" value="PSAMB.scaffold731size42462.g8331"/>
</dbReference>
<proteinExistence type="inferred from homology"/>
<evidence type="ECO:0000256" key="6">
    <source>
        <dbReference type="ARBA" id="ARBA00023239"/>
    </source>
</evidence>
<dbReference type="Gene3D" id="3.10.200.10">
    <property type="entry name" value="Alpha carbonic anhydrase"/>
    <property type="match status" value="1"/>
</dbReference>
<evidence type="ECO:0000256" key="5">
    <source>
        <dbReference type="ARBA" id="ARBA00022833"/>
    </source>
</evidence>
<evidence type="ECO:0000259" key="9">
    <source>
        <dbReference type="PROSITE" id="PS51144"/>
    </source>
</evidence>
<comment type="cofactor">
    <cofactor evidence="1 8">
        <name>Zn(2+)</name>
        <dbReference type="ChEBI" id="CHEBI:29105"/>
    </cofactor>
</comment>
<feature type="chain" id="PRO_5038165893" description="Carbonic anhydrase" evidence="8">
    <location>
        <begin position="26"/>
        <end position="294"/>
    </location>
</feature>
<keyword evidence="8" id="KW-0732">Signal</keyword>
<dbReference type="InterPro" id="IPR023561">
    <property type="entry name" value="Carbonic_anhydrase_a-class"/>
</dbReference>
<feature type="domain" description="Alpha-carbonic anhydrase" evidence="9">
    <location>
        <begin position="33"/>
        <end position="284"/>
    </location>
</feature>